<proteinExistence type="predicted"/>
<sequence>MALNYMNLDASTREFMKLEIQYDYDHDNFYTSNYLSPEGKKAWPALLSESVDFDDKWLEQEIVKRGLLAQFHTRRTPSGGTTQAKVPVTAAQTLAEGEFNRLYARGLCSRVVAEGGHSVEAYRARESLHPRPESQAIIGKKFLVRDVIQDLRTNLGVDSSLGVPPGPNSGISVKI</sequence>
<dbReference type="RefSeq" id="WP_050321891.1">
    <property type="nucleotide sequence ID" value="NZ_CFLA01000004.1"/>
</dbReference>
<organism evidence="1 2">
    <name type="scientific">Yersinia enterocolitica</name>
    <dbReference type="NCBI Taxonomy" id="630"/>
    <lineage>
        <taxon>Bacteria</taxon>
        <taxon>Pseudomonadati</taxon>
        <taxon>Pseudomonadota</taxon>
        <taxon>Gammaproteobacteria</taxon>
        <taxon>Enterobacterales</taxon>
        <taxon>Yersiniaceae</taxon>
        <taxon>Yersinia</taxon>
    </lineage>
</organism>
<gene>
    <name evidence="1" type="ORF">RSF11_001802</name>
</gene>
<protein>
    <submittedName>
        <fullName evidence="1">Uncharacterized protein</fullName>
    </submittedName>
</protein>
<evidence type="ECO:0000313" key="1">
    <source>
        <dbReference type="EMBL" id="ELI8102106.1"/>
    </source>
</evidence>
<accession>A0AAD2V065</accession>
<dbReference type="EMBL" id="ABNAVX010000008">
    <property type="protein sequence ID" value="ELI8102106.1"/>
    <property type="molecule type" value="Genomic_DNA"/>
</dbReference>
<name>A0AAD2V065_YEREN</name>
<evidence type="ECO:0000313" key="2">
    <source>
        <dbReference type="Proteomes" id="UP001182355"/>
    </source>
</evidence>
<reference evidence="1" key="1">
    <citation type="submission" date="2023-02" db="EMBL/GenBank/DDBJ databases">
        <authorList>
            <person name="Ashton P.M."/>
            <person name="Dallman T."/>
            <person name="Nair S."/>
            <person name="De Pinna E."/>
            <person name="Peters T."/>
            <person name="Grant K."/>
        </authorList>
    </citation>
    <scope>NUCLEOTIDE SEQUENCE</scope>
    <source>
        <strain evidence="1">01103883</strain>
    </source>
</reference>
<dbReference type="AlphaFoldDB" id="A0AAD2V065"/>
<comment type="caution">
    <text evidence="1">The sequence shown here is derived from an EMBL/GenBank/DDBJ whole genome shotgun (WGS) entry which is preliminary data.</text>
</comment>
<dbReference type="Proteomes" id="UP001182355">
    <property type="component" value="Unassembled WGS sequence"/>
</dbReference>